<sequence>MKNAKKILLVTRKNPDFDAYISLQLLAEVIKQDLNKPVELACEAELPKQYEAVFPMPEIKRMKELPPKSFVLEFKNQENKVQNIQWNQAEDKLTLFLTMQQGDLNASNLNVQIAGTNHDLIMLIGVNSFDELGELYSKSRSIFDEARVVAFGTNPQIRQQNVKVVQGDKATSLSEQVFAYLESNGIKISEDRANRVLTGIFHATKNFKQNVTSAQTYETAARLTKIGATNETASTALARTASDAADKAKSQAQSAQKPSDQQSRPAQGQTGSQQGSQPGMKPATQNQTATQSSQNQKADERSNKAAN</sequence>
<evidence type="ECO:0000256" key="1">
    <source>
        <dbReference type="SAM" id="MobiDB-lite"/>
    </source>
</evidence>
<dbReference type="Gene3D" id="3.90.1640.10">
    <property type="entry name" value="inorganic pyrophosphatase (n-terminal core)"/>
    <property type="match status" value="1"/>
</dbReference>
<proteinExistence type="predicted"/>
<name>A0A136LZ92_9BACT</name>
<dbReference type="Proteomes" id="UP000070457">
    <property type="component" value="Unassembled WGS sequence"/>
</dbReference>
<dbReference type="EMBL" id="JYNZ01000003">
    <property type="protein sequence ID" value="KXK26962.1"/>
    <property type="molecule type" value="Genomic_DNA"/>
</dbReference>
<gene>
    <name evidence="2" type="ORF">TR69_WS6001000986</name>
</gene>
<dbReference type="InterPro" id="IPR051319">
    <property type="entry name" value="Oligoribo/pAp-PDE_c-di-AMP_PDE"/>
</dbReference>
<dbReference type="AlphaFoldDB" id="A0A136LZ92"/>
<dbReference type="SUPFAM" id="SSF64182">
    <property type="entry name" value="DHH phosphoesterases"/>
    <property type="match status" value="1"/>
</dbReference>
<dbReference type="InterPro" id="IPR038763">
    <property type="entry name" value="DHH_sf"/>
</dbReference>
<protein>
    <submittedName>
        <fullName evidence="2">Uncharacterized protein</fullName>
    </submittedName>
</protein>
<accession>A0A136LZ92</accession>
<dbReference type="PANTHER" id="PTHR47618">
    <property type="entry name" value="BIFUNCTIONAL OLIGORIBONUCLEASE AND PAP PHOSPHATASE NRNA"/>
    <property type="match status" value="1"/>
</dbReference>
<evidence type="ECO:0000313" key="2">
    <source>
        <dbReference type="EMBL" id="KXK26962.1"/>
    </source>
</evidence>
<dbReference type="STRING" id="1617426.TR69_WS6001000986"/>
<organism evidence="2 3">
    <name type="scientific">candidate division WS6 bacterium OLB20</name>
    <dbReference type="NCBI Taxonomy" id="1617426"/>
    <lineage>
        <taxon>Bacteria</taxon>
        <taxon>Candidatus Dojkabacteria</taxon>
    </lineage>
</organism>
<feature type="region of interest" description="Disordered" evidence="1">
    <location>
        <begin position="240"/>
        <end position="307"/>
    </location>
</feature>
<reference evidence="2 3" key="1">
    <citation type="submission" date="2015-02" db="EMBL/GenBank/DDBJ databases">
        <title>Improved understanding of the partial-nitritation anammox process through 23 genomes representing the majority of the microbial community.</title>
        <authorList>
            <person name="Speth D.R."/>
            <person name="In T Zandt M."/>
            <person name="Guerrero Cruz S."/>
            <person name="Jetten M.S."/>
            <person name="Dutilh B.E."/>
        </authorList>
    </citation>
    <scope>NUCLEOTIDE SEQUENCE [LARGE SCALE GENOMIC DNA]</scope>
    <source>
        <strain evidence="2">OLB20</strain>
    </source>
</reference>
<feature type="compositionally biased region" description="Low complexity" evidence="1">
    <location>
        <begin position="250"/>
        <end position="296"/>
    </location>
</feature>
<dbReference type="PANTHER" id="PTHR47618:SF1">
    <property type="entry name" value="BIFUNCTIONAL OLIGORIBONUCLEASE AND PAP PHOSPHATASE NRNA"/>
    <property type="match status" value="1"/>
</dbReference>
<evidence type="ECO:0000313" key="3">
    <source>
        <dbReference type="Proteomes" id="UP000070457"/>
    </source>
</evidence>
<comment type="caution">
    <text evidence="2">The sequence shown here is derived from an EMBL/GenBank/DDBJ whole genome shotgun (WGS) entry which is preliminary data.</text>
</comment>
<feature type="compositionally biased region" description="Basic and acidic residues" evidence="1">
    <location>
        <begin position="297"/>
        <end position="307"/>
    </location>
</feature>